<gene>
    <name evidence="2" type="ORF">OCTVUL_1B013237</name>
</gene>
<accession>A0AA36F7L8</accession>
<sequence length="111" mass="13028">MPQKTNTSDKNTNEDILKELKNINTQLSNLNNKIEESNLLARESKSNEDITRYTDQICMNKCQKGYQEDYEAIRRNDLLVECDSLMWSSIKDIQLKSDVNIIGKRTKKRRD</sequence>
<organism evidence="2 3">
    <name type="scientific">Octopus vulgaris</name>
    <name type="common">Common octopus</name>
    <dbReference type="NCBI Taxonomy" id="6645"/>
    <lineage>
        <taxon>Eukaryota</taxon>
        <taxon>Metazoa</taxon>
        <taxon>Spiralia</taxon>
        <taxon>Lophotrochozoa</taxon>
        <taxon>Mollusca</taxon>
        <taxon>Cephalopoda</taxon>
        <taxon>Coleoidea</taxon>
        <taxon>Octopodiformes</taxon>
        <taxon>Octopoda</taxon>
        <taxon>Incirrata</taxon>
        <taxon>Octopodidae</taxon>
        <taxon>Octopus</taxon>
    </lineage>
</organism>
<keyword evidence="1" id="KW-0175">Coiled coil</keyword>
<dbReference type="AlphaFoldDB" id="A0AA36F7L8"/>
<evidence type="ECO:0000313" key="3">
    <source>
        <dbReference type="Proteomes" id="UP001162480"/>
    </source>
</evidence>
<reference evidence="2" key="1">
    <citation type="submission" date="2023-08" db="EMBL/GenBank/DDBJ databases">
        <authorList>
            <person name="Alioto T."/>
            <person name="Alioto T."/>
            <person name="Gomez Garrido J."/>
        </authorList>
    </citation>
    <scope>NUCLEOTIDE SEQUENCE</scope>
</reference>
<feature type="coiled-coil region" evidence="1">
    <location>
        <begin position="13"/>
        <end position="47"/>
    </location>
</feature>
<evidence type="ECO:0000256" key="1">
    <source>
        <dbReference type="SAM" id="Coils"/>
    </source>
</evidence>
<dbReference type="EMBL" id="OX597823">
    <property type="protein sequence ID" value="CAI9728781.1"/>
    <property type="molecule type" value="Genomic_DNA"/>
</dbReference>
<name>A0AA36F7L8_OCTVU</name>
<keyword evidence="3" id="KW-1185">Reference proteome</keyword>
<proteinExistence type="predicted"/>
<protein>
    <submittedName>
        <fullName evidence="2">Uncharacterized protein</fullName>
    </submittedName>
</protein>
<dbReference type="Proteomes" id="UP001162480">
    <property type="component" value="Chromosome 10"/>
</dbReference>
<evidence type="ECO:0000313" key="2">
    <source>
        <dbReference type="EMBL" id="CAI9728781.1"/>
    </source>
</evidence>